<evidence type="ECO:0000313" key="1">
    <source>
        <dbReference type="EMBL" id="GBP14097.1"/>
    </source>
</evidence>
<comment type="caution">
    <text evidence="1">The sequence shown here is derived from an EMBL/GenBank/DDBJ whole genome shotgun (WGS) entry which is preliminary data.</text>
</comment>
<organism evidence="1 2">
    <name type="scientific">Eumeta variegata</name>
    <name type="common">Bagworm moth</name>
    <name type="synonym">Eumeta japonica</name>
    <dbReference type="NCBI Taxonomy" id="151549"/>
    <lineage>
        <taxon>Eukaryota</taxon>
        <taxon>Metazoa</taxon>
        <taxon>Ecdysozoa</taxon>
        <taxon>Arthropoda</taxon>
        <taxon>Hexapoda</taxon>
        <taxon>Insecta</taxon>
        <taxon>Pterygota</taxon>
        <taxon>Neoptera</taxon>
        <taxon>Endopterygota</taxon>
        <taxon>Lepidoptera</taxon>
        <taxon>Glossata</taxon>
        <taxon>Ditrysia</taxon>
        <taxon>Tineoidea</taxon>
        <taxon>Psychidae</taxon>
        <taxon>Oiketicinae</taxon>
        <taxon>Eumeta</taxon>
    </lineage>
</organism>
<name>A0A4C1TKX1_EUMVA</name>
<dbReference type="Proteomes" id="UP000299102">
    <property type="component" value="Unassembled WGS sequence"/>
</dbReference>
<dbReference type="AlphaFoldDB" id="A0A4C1TKX1"/>
<keyword evidence="2" id="KW-1185">Reference proteome</keyword>
<evidence type="ECO:0000313" key="2">
    <source>
        <dbReference type="Proteomes" id="UP000299102"/>
    </source>
</evidence>
<dbReference type="EMBL" id="BGZK01000061">
    <property type="protein sequence ID" value="GBP14097.1"/>
    <property type="molecule type" value="Genomic_DNA"/>
</dbReference>
<gene>
    <name evidence="1" type="ORF">EVAR_102773_1</name>
</gene>
<reference evidence="1 2" key="1">
    <citation type="journal article" date="2019" name="Commun. Biol.">
        <title>The bagworm genome reveals a unique fibroin gene that provides high tensile strength.</title>
        <authorList>
            <person name="Kono N."/>
            <person name="Nakamura H."/>
            <person name="Ohtoshi R."/>
            <person name="Tomita M."/>
            <person name="Numata K."/>
            <person name="Arakawa K."/>
        </authorList>
    </citation>
    <scope>NUCLEOTIDE SEQUENCE [LARGE SCALE GENOMIC DNA]</scope>
</reference>
<accession>A0A4C1TKX1</accession>
<sequence length="126" mass="13648">MGVRRLGACINAAGARLADLSTNTLTLCSAVGAYCQGCVHDTIRATNVYVSREQPPRLMQIAKRRQFLITDVSRQMSRPRRGIETPPCEGEVVKCGILRLLCIFDGAGIISAARAPTPLSYGAHLY</sequence>
<protein>
    <submittedName>
        <fullName evidence="1">Uncharacterized protein</fullName>
    </submittedName>
</protein>
<proteinExistence type="predicted"/>